<evidence type="ECO:0000256" key="2">
    <source>
        <dbReference type="ARBA" id="ARBA00023180"/>
    </source>
</evidence>
<proteinExistence type="predicted"/>
<reference evidence="3" key="1">
    <citation type="submission" date="2020-04" db="EMBL/GenBank/DDBJ databases">
        <authorList>
            <person name="Alioto T."/>
            <person name="Alioto T."/>
            <person name="Gomez Garrido J."/>
        </authorList>
    </citation>
    <scope>NUCLEOTIDE SEQUENCE</scope>
    <source>
        <strain evidence="3">A484AB</strain>
    </source>
</reference>
<dbReference type="InterPro" id="IPR001846">
    <property type="entry name" value="VWF_type-D"/>
</dbReference>
<sequence>TCSATGDPHYRTFDGKLFHYEGRCSYVLSEDVDNTFKVYSENEPCNGGRFACTKAITVKVKELTMHVARGGNVTVFGIAVRLPYKKQGN</sequence>
<protein>
    <submittedName>
        <fullName evidence="3">Uncharacterized protein</fullName>
    </submittedName>
</protein>
<dbReference type="PANTHER" id="PTHR11339">
    <property type="entry name" value="EXTRACELLULAR MATRIX GLYCOPROTEIN RELATED"/>
    <property type="match status" value="1"/>
</dbReference>
<gene>
    <name evidence="3" type="ORF">PACLA_8A076245</name>
</gene>
<comment type="caution">
    <text evidence="3">The sequence shown here is derived from an EMBL/GenBank/DDBJ whole genome shotgun (WGS) entry which is preliminary data.</text>
</comment>
<organism evidence="3 4">
    <name type="scientific">Paramuricea clavata</name>
    <name type="common">Red gorgonian</name>
    <name type="synonym">Violescent sea-whip</name>
    <dbReference type="NCBI Taxonomy" id="317549"/>
    <lineage>
        <taxon>Eukaryota</taxon>
        <taxon>Metazoa</taxon>
        <taxon>Cnidaria</taxon>
        <taxon>Anthozoa</taxon>
        <taxon>Octocorallia</taxon>
        <taxon>Malacalcyonacea</taxon>
        <taxon>Plexauridae</taxon>
        <taxon>Paramuricea</taxon>
    </lineage>
</organism>
<feature type="non-terminal residue" evidence="3">
    <location>
        <position position="1"/>
    </location>
</feature>
<evidence type="ECO:0000313" key="3">
    <source>
        <dbReference type="EMBL" id="CAB4029871.1"/>
    </source>
</evidence>
<evidence type="ECO:0000256" key="1">
    <source>
        <dbReference type="ARBA" id="ARBA00023157"/>
    </source>
</evidence>
<evidence type="ECO:0000313" key="4">
    <source>
        <dbReference type="Proteomes" id="UP001152795"/>
    </source>
</evidence>
<dbReference type="Proteomes" id="UP001152795">
    <property type="component" value="Unassembled WGS sequence"/>
</dbReference>
<dbReference type="InterPro" id="IPR050780">
    <property type="entry name" value="Mucin_vWF_Thrombospondin_sf"/>
</dbReference>
<dbReference type="PROSITE" id="PS51233">
    <property type="entry name" value="VWFD"/>
    <property type="match status" value="1"/>
</dbReference>
<dbReference type="EMBL" id="CACRXK020016468">
    <property type="protein sequence ID" value="CAB4029871.1"/>
    <property type="molecule type" value="Genomic_DNA"/>
</dbReference>
<keyword evidence="2" id="KW-0325">Glycoprotein</keyword>
<dbReference type="Pfam" id="PF00094">
    <property type="entry name" value="VWD"/>
    <property type="match status" value="1"/>
</dbReference>
<dbReference type="OrthoDB" id="5945029at2759"/>
<keyword evidence="1" id="KW-1015">Disulfide bond</keyword>
<keyword evidence="4" id="KW-1185">Reference proteome</keyword>
<name>A0A6S7JGZ7_PARCT</name>
<accession>A0A6S7JGZ7</accession>
<dbReference type="AlphaFoldDB" id="A0A6S7JGZ7"/>